<evidence type="ECO:0000256" key="1">
    <source>
        <dbReference type="SAM" id="MobiDB-lite"/>
    </source>
</evidence>
<name>A0ABT5N486_9BURK</name>
<feature type="compositionally biased region" description="Pro residues" evidence="1">
    <location>
        <begin position="215"/>
        <end position="228"/>
    </location>
</feature>
<reference evidence="2 3" key="1">
    <citation type="submission" date="2023-02" db="EMBL/GenBank/DDBJ databases">
        <title>Bacterial whole genomic sequence of Curvibacter sp. HBC61.</title>
        <authorList>
            <person name="Le V."/>
            <person name="Ko S.-R."/>
            <person name="Ahn C.-Y."/>
            <person name="Oh H.-M."/>
        </authorList>
    </citation>
    <scope>NUCLEOTIDE SEQUENCE [LARGE SCALE GENOMIC DNA]</scope>
    <source>
        <strain evidence="2 3">HBC61</strain>
    </source>
</reference>
<organism evidence="2 3">
    <name type="scientific">Curvibacter cyanobacteriorum</name>
    <dbReference type="NCBI Taxonomy" id="3026422"/>
    <lineage>
        <taxon>Bacteria</taxon>
        <taxon>Pseudomonadati</taxon>
        <taxon>Pseudomonadota</taxon>
        <taxon>Betaproteobacteria</taxon>
        <taxon>Burkholderiales</taxon>
        <taxon>Comamonadaceae</taxon>
        <taxon>Curvibacter</taxon>
    </lineage>
</organism>
<gene>
    <name evidence="2" type="ORF">PSQ40_14990</name>
</gene>
<accession>A0ABT5N486</accession>
<dbReference type="RefSeq" id="WP_273952491.1">
    <property type="nucleotide sequence ID" value="NZ_JAQSIP010000007.1"/>
</dbReference>
<proteinExistence type="predicted"/>
<evidence type="ECO:0008006" key="4">
    <source>
        <dbReference type="Google" id="ProtNLM"/>
    </source>
</evidence>
<protein>
    <recommendedName>
        <fullName evidence="4">Prolyl 4-hydroxylase alpha subunit Fe(2+) 2OG dioxygenase domain-containing protein</fullName>
    </recommendedName>
</protein>
<sequence>MPQPPASHPPLTAHYALDGQRWRRPVSARTWSATLTLPPCPVAVLAEWTRCVQHELALAPGDVEVLPWGQTRRRWPAYRGCADAAAQALAGQGLDGLLADSPPTLMVCLGARYHHDAEQYGEAVFCNLFLCDEAGLDLHFPLSGQRLPLQRGTLVLFDPSQPHGVVARHSLGFEAPALSPAALAGQVFLSWELSLDHAALRDFMGTAIARDDPPDGLPADPPDDPPGPLCTASTGPALGPGTALRWAGVPGGVCPDTGDWQGPALA</sequence>
<comment type="caution">
    <text evidence="2">The sequence shown here is derived from an EMBL/GenBank/DDBJ whole genome shotgun (WGS) entry which is preliminary data.</text>
</comment>
<feature type="region of interest" description="Disordered" evidence="1">
    <location>
        <begin position="209"/>
        <end position="244"/>
    </location>
</feature>
<dbReference type="Proteomes" id="UP001528673">
    <property type="component" value="Unassembled WGS sequence"/>
</dbReference>
<evidence type="ECO:0000313" key="2">
    <source>
        <dbReference type="EMBL" id="MDD0839888.1"/>
    </source>
</evidence>
<evidence type="ECO:0000313" key="3">
    <source>
        <dbReference type="Proteomes" id="UP001528673"/>
    </source>
</evidence>
<keyword evidence="3" id="KW-1185">Reference proteome</keyword>
<dbReference type="EMBL" id="JAQSIP010000007">
    <property type="protein sequence ID" value="MDD0839888.1"/>
    <property type="molecule type" value="Genomic_DNA"/>
</dbReference>